<keyword evidence="4 8" id="KW-0133">Cell shape</keyword>
<feature type="transmembrane region" description="Helical" evidence="8">
    <location>
        <begin position="251"/>
        <end position="274"/>
    </location>
</feature>
<dbReference type="Proteomes" id="UP000177785">
    <property type="component" value="Unassembled WGS sequence"/>
</dbReference>
<dbReference type="GO" id="GO:0071555">
    <property type="term" value="P:cell wall organization"/>
    <property type="evidence" value="ECO:0007669"/>
    <property type="project" value="UniProtKB-UniRule"/>
</dbReference>
<gene>
    <name evidence="8" type="primary">murJ</name>
    <name evidence="10" type="ORF">A2756_00865</name>
</gene>
<dbReference type="GO" id="GO:0034204">
    <property type="term" value="P:lipid translocation"/>
    <property type="evidence" value="ECO:0007669"/>
    <property type="project" value="TreeGrafter"/>
</dbReference>
<proteinExistence type="inferred from homology"/>
<dbReference type="PANTHER" id="PTHR47019">
    <property type="entry name" value="LIPID II FLIPPASE MURJ"/>
    <property type="match status" value="1"/>
</dbReference>
<dbReference type="PRINTS" id="PR01806">
    <property type="entry name" value="VIRFACTRMVIN"/>
</dbReference>
<keyword evidence="6 8" id="KW-1133">Transmembrane helix</keyword>
<dbReference type="InterPro" id="IPR051050">
    <property type="entry name" value="Lipid_II_flippase_MurJ/MviN"/>
</dbReference>
<reference evidence="10 11" key="1">
    <citation type="journal article" date="2016" name="Nat. Commun.">
        <title>Thousands of microbial genomes shed light on interconnected biogeochemical processes in an aquifer system.</title>
        <authorList>
            <person name="Anantharaman K."/>
            <person name="Brown C.T."/>
            <person name="Hug L.A."/>
            <person name="Sharon I."/>
            <person name="Castelle C.J."/>
            <person name="Probst A.J."/>
            <person name="Thomas B.C."/>
            <person name="Singh A."/>
            <person name="Wilkins M.J."/>
            <person name="Karaoz U."/>
            <person name="Brodie E.L."/>
            <person name="Williams K.H."/>
            <person name="Hubbard S.S."/>
            <person name="Banfield J.F."/>
        </authorList>
    </citation>
    <scope>NUCLEOTIDE SEQUENCE [LARGE SCALE GENOMIC DNA]</scope>
</reference>
<feature type="transmembrane region" description="Helical" evidence="8">
    <location>
        <begin position="506"/>
        <end position="527"/>
    </location>
</feature>
<evidence type="ECO:0000256" key="4">
    <source>
        <dbReference type="ARBA" id="ARBA00022960"/>
    </source>
</evidence>
<dbReference type="InterPro" id="IPR004268">
    <property type="entry name" value="MurJ"/>
</dbReference>
<evidence type="ECO:0000313" key="11">
    <source>
        <dbReference type="Proteomes" id="UP000177785"/>
    </source>
</evidence>
<dbReference type="HAMAP" id="MF_02078">
    <property type="entry name" value="MurJ_MviN"/>
    <property type="match status" value="1"/>
</dbReference>
<dbReference type="STRING" id="1802115.A2756_00865"/>
<comment type="similarity">
    <text evidence="8 9">Belongs to the MurJ/MviN family.</text>
</comment>
<feature type="transmembrane region" description="Helical" evidence="8">
    <location>
        <begin position="430"/>
        <end position="453"/>
    </location>
</feature>
<dbReference type="GO" id="GO:0008360">
    <property type="term" value="P:regulation of cell shape"/>
    <property type="evidence" value="ECO:0007669"/>
    <property type="project" value="UniProtKB-UniRule"/>
</dbReference>
<dbReference type="GO" id="GO:0005886">
    <property type="term" value="C:plasma membrane"/>
    <property type="evidence" value="ECO:0007669"/>
    <property type="project" value="UniProtKB-SubCell"/>
</dbReference>
<feature type="transmembrane region" description="Helical" evidence="8">
    <location>
        <begin position="195"/>
        <end position="218"/>
    </location>
</feature>
<feature type="transmembrane region" description="Helical" evidence="8">
    <location>
        <begin position="388"/>
        <end position="410"/>
    </location>
</feature>
<feature type="transmembrane region" description="Helical" evidence="8">
    <location>
        <begin position="62"/>
        <end position="81"/>
    </location>
</feature>
<accession>A0A1G2G5Q3</accession>
<feature type="transmembrane region" description="Helical" evidence="8">
    <location>
        <begin position="141"/>
        <end position="160"/>
    </location>
</feature>
<feature type="transmembrane region" description="Helical" evidence="8">
    <location>
        <begin position="473"/>
        <end position="494"/>
    </location>
</feature>
<dbReference type="EMBL" id="MHNL01000006">
    <property type="protein sequence ID" value="OGZ45553.1"/>
    <property type="molecule type" value="Genomic_DNA"/>
</dbReference>
<evidence type="ECO:0000256" key="5">
    <source>
        <dbReference type="ARBA" id="ARBA00022984"/>
    </source>
</evidence>
<dbReference type="NCBIfam" id="TIGR01695">
    <property type="entry name" value="murJ_mviN"/>
    <property type="match status" value="1"/>
</dbReference>
<dbReference type="Pfam" id="PF03023">
    <property type="entry name" value="MurJ"/>
    <property type="match status" value="1"/>
</dbReference>
<sequence>MKRIFELFHRELRGVHQAALLLALATIGSNLLGLVRDRFLASTFGAGSTLDMYYAAFRIPDLLYAVSLFFAASTAIIPVLYEKLNDDDRDAKLLMNGLFTVFLLVMSGILFCAFLLTPYIVRFMLPGFDGASIAEVTRLSRILLLSPLLLGLSNLVSSVIQSYKRFFIYALSPICYNLGIIVGVVFFAPRFGLVGLVWGVVLGAFAHFLIQMPSLYALGFMPKIVFRFPRDISYILKLSLPRTLGLAANQLTFIAATSVASLVGAGSIAVFNLSYNLQSIPLAVIGLSYSVAAFPTMAELIVRNEKKVFFEHLTAAARHIVFWTLPMSVLFIVLRAQIVRSILGAGRFDWGDTRLTAASLALFSLGIVAQSSSLLFIRAFYAVGKTKIPVLLAVLSSVVTIGASLVFVRVLQSSGEAARVFSELLRVPEVPRLAVLGLPLAFALGSIIQVVLLASSFGRVEEEFRNHGIMRSAWDIVVSSFLLGLVSYHALSVFDKLFDTNHSLGIFLQGFCAGLVGIACASIFLYVRKNQEFLDVWQVAHQRFWRSAAPIPEPDHLP</sequence>
<comment type="subcellular location">
    <subcellularLocation>
        <location evidence="1 8">Cell membrane</location>
        <topology evidence="1 8">Multi-pass membrane protein</topology>
    </subcellularLocation>
</comment>
<dbReference type="GO" id="GO:0009252">
    <property type="term" value="P:peptidoglycan biosynthetic process"/>
    <property type="evidence" value="ECO:0007669"/>
    <property type="project" value="UniProtKB-UniRule"/>
</dbReference>
<dbReference type="UniPathway" id="UPA00219"/>
<dbReference type="PANTHER" id="PTHR47019:SF1">
    <property type="entry name" value="LIPID II FLIPPASE MURJ"/>
    <property type="match status" value="1"/>
</dbReference>
<evidence type="ECO:0000256" key="2">
    <source>
        <dbReference type="ARBA" id="ARBA00022475"/>
    </source>
</evidence>
<keyword evidence="2 8" id="KW-1003">Cell membrane</keyword>
<keyword evidence="3 8" id="KW-0812">Transmembrane</keyword>
<feature type="transmembrane region" description="Helical" evidence="8">
    <location>
        <begin position="12"/>
        <end position="35"/>
    </location>
</feature>
<keyword evidence="8 9" id="KW-0813">Transport</keyword>
<dbReference type="GO" id="GO:0015648">
    <property type="term" value="F:lipid-linked peptidoglycan transporter activity"/>
    <property type="evidence" value="ECO:0007669"/>
    <property type="project" value="UniProtKB-UniRule"/>
</dbReference>
<keyword evidence="7 8" id="KW-0472">Membrane</keyword>
<feature type="transmembrane region" description="Helical" evidence="8">
    <location>
        <begin position="93"/>
        <end position="121"/>
    </location>
</feature>
<evidence type="ECO:0000256" key="6">
    <source>
        <dbReference type="ARBA" id="ARBA00022989"/>
    </source>
</evidence>
<organism evidence="10 11">
    <name type="scientific">Candidatus Ryanbacteria bacterium RIFCSPHIGHO2_01_FULL_48_27</name>
    <dbReference type="NCBI Taxonomy" id="1802115"/>
    <lineage>
        <taxon>Bacteria</taxon>
        <taxon>Candidatus Ryaniibacteriota</taxon>
    </lineage>
</organism>
<dbReference type="AlphaFoldDB" id="A0A1G2G5Q3"/>
<comment type="pathway">
    <text evidence="8">Cell wall biogenesis; peptidoglycan biosynthesis.</text>
</comment>
<protein>
    <recommendedName>
        <fullName evidence="8">Probable lipid II flippase MurJ</fullName>
    </recommendedName>
</protein>
<feature type="transmembrane region" description="Helical" evidence="8">
    <location>
        <begin position="280"/>
        <end position="300"/>
    </location>
</feature>
<dbReference type="PIRSF" id="PIRSF002869">
    <property type="entry name" value="MviN"/>
    <property type="match status" value="1"/>
</dbReference>
<evidence type="ECO:0000256" key="3">
    <source>
        <dbReference type="ARBA" id="ARBA00022692"/>
    </source>
</evidence>
<evidence type="ECO:0000313" key="10">
    <source>
        <dbReference type="EMBL" id="OGZ45553.1"/>
    </source>
</evidence>
<name>A0A1G2G5Q3_9BACT</name>
<dbReference type="CDD" id="cd13123">
    <property type="entry name" value="MATE_MurJ_like"/>
    <property type="match status" value="1"/>
</dbReference>
<feature type="transmembrane region" description="Helical" evidence="8">
    <location>
        <begin position="167"/>
        <end position="189"/>
    </location>
</feature>
<keyword evidence="8 9" id="KW-0961">Cell wall biogenesis/degradation</keyword>
<comment type="caution">
    <text evidence="10">The sequence shown here is derived from an EMBL/GenBank/DDBJ whole genome shotgun (WGS) entry which is preliminary data.</text>
</comment>
<feature type="transmembrane region" description="Helical" evidence="8">
    <location>
        <begin position="358"/>
        <end position="381"/>
    </location>
</feature>
<evidence type="ECO:0000256" key="9">
    <source>
        <dbReference type="PIRNR" id="PIRNR002869"/>
    </source>
</evidence>
<comment type="function">
    <text evidence="8 9">Involved in peptidoglycan biosynthesis. Transports lipid-linked peptidoglycan precursors from the inner to the outer leaflet of the cytoplasmic membrane.</text>
</comment>
<feature type="transmembrane region" description="Helical" evidence="8">
    <location>
        <begin position="320"/>
        <end position="338"/>
    </location>
</feature>
<evidence type="ECO:0000256" key="7">
    <source>
        <dbReference type="ARBA" id="ARBA00023136"/>
    </source>
</evidence>
<keyword evidence="5 8" id="KW-0573">Peptidoglycan synthesis</keyword>
<evidence type="ECO:0000256" key="1">
    <source>
        <dbReference type="ARBA" id="ARBA00004651"/>
    </source>
</evidence>
<evidence type="ECO:0000256" key="8">
    <source>
        <dbReference type="HAMAP-Rule" id="MF_02078"/>
    </source>
</evidence>